<feature type="domain" description="Deacetylase PdaC" evidence="2">
    <location>
        <begin position="23"/>
        <end position="82"/>
    </location>
</feature>
<gene>
    <name evidence="3" type="ORF">ADIS_3241</name>
</gene>
<dbReference type="Proteomes" id="UP000013909">
    <property type="component" value="Unassembled WGS sequence"/>
</dbReference>
<dbReference type="InterPro" id="IPR021729">
    <property type="entry name" value="DUF3298"/>
</dbReference>
<protein>
    <submittedName>
        <fullName evidence="3">Uncharacterized protein</fullName>
    </submittedName>
</protein>
<keyword evidence="4" id="KW-1185">Reference proteome</keyword>
<dbReference type="InterPro" id="IPR025303">
    <property type="entry name" value="PdaC"/>
</dbReference>
<reference evidence="3 4" key="1">
    <citation type="submission" date="2013-02" db="EMBL/GenBank/DDBJ databases">
        <title>A novel strain isolated from Lonar lake, Maharashtra, India.</title>
        <authorList>
            <person name="Singh A."/>
        </authorList>
    </citation>
    <scope>NUCLEOTIDE SEQUENCE [LARGE SCALE GENOMIC DNA]</scope>
    <source>
        <strain evidence="3 4">AK24</strain>
    </source>
</reference>
<dbReference type="AlphaFoldDB" id="R7ZPZ1"/>
<evidence type="ECO:0000259" key="1">
    <source>
        <dbReference type="Pfam" id="PF11738"/>
    </source>
</evidence>
<dbReference type="EMBL" id="AQHR01000088">
    <property type="protein sequence ID" value="EON76113.1"/>
    <property type="molecule type" value="Genomic_DNA"/>
</dbReference>
<dbReference type="Pfam" id="PF11738">
    <property type="entry name" value="DUF3298"/>
    <property type="match status" value="1"/>
</dbReference>
<dbReference type="STRING" id="1232681.ADIS_3241"/>
<dbReference type="InterPro" id="IPR037126">
    <property type="entry name" value="PdaC/RsiV-like_sf"/>
</dbReference>
<name>R7ZPZ1_9BACT</name>
<comment type="caution">
    <text evidence="3">The sequence shown here is derived from an EMBL/GenBank/DDBJ whole genome shotgun (WGS) entry which is preliminary data.</text>
</comment>
<evidence type="ECO:0000259" key="2">
    <source>
        <dbReference type="Pfam" id="PF13739"/>
    </source>
</evidence>
<dbReference type="Gene3D" id="3.90.640.20">
    <property type="entry name" value="Heat-shock cognate protein, ATPase"/>
    <property type="match status" value="1"/>
</dbReference>
<dbReference type="Pfam" id="PF13739">
    <property type="entry name" value="PdaC"/>
    <property type="match status" value="1"/>
</dbReference>
<proteinExistence type="predicted"/>
<sequence length="192" mass="21589">MNAEIQGFVKNALSWGDRKADEYADYEEAAEDFIAVFEKAETDGFNGMDWFFTLEGSEAFRSSDLISLRFSTYHFTGGAHPNGFQTLLTYDLKGEGAKVEDNSLVLDEKRLLEIALAKFRAYHEVADGVSLEDDGRFFLDEGRFFLPQTMGYGDGVFLLIYNAYEIGPYVIGVTELEIPIEELGGVVRQPLF</sequence>
<organism evidence="3 4">
    <name type="scientific">Lunatimonas lonarensis</name>
    <dbReference type="NCBI Taxonomy" id="1232681"/>
    <lineage>
        <taxon>Bacteria</taxon>
        <taxon>Pseudomonadati</taxon>
        <taxon>Bacteroidota</taxon>
        <taxon>Cytophagia</taxon>
        <taxon>Cytophagales</taxon>
        <taxon>Cyclobacteriaceae</taxon>
    </lineage>
</organism>
<feature type="domain" description="DUF3298" evidence="1">
    <location>
        <begin position="109"/>
        <end position="180"/>
    </location>
</feature>
<accession>R7ZPZ1</accession>
<evidence type="ECO:0000313" key="3">
    <source>
        <dbReference type="EMBL" id="EON76113.1"/>
    </source>
</evidence>
<evidence type="ECO:0000313" key="4">
    <source>
        <dbReference type="Proteomes" id="UP000013909"/>
    </source>
</evidence>
<dbReference type="Gene3D" id="3.30.565.40">
    <property type="entry name" value="Fervidobacterium nodosum Rt17-B1 like"/>
    <property type="match status" value="1"/>
</dbReference>